<dbReference type="InterPro" id="IPR051693">
    <property type="entry name" value="UPF0046_metallophosphoest"/>
</dbReference>
<protein>
    <submittedName>
        <fullName evidence="3">Metallo-dependent phosphatase</fullName>
    </submittedName>
</protein>
<dbReference type="Pfam" id="PF00149">
    <property type="entry name" value="Metallophos"/>
    <property type="match status" value="1"/>
</dbReference>
<dbReference type="InParanoid" id="A0A177CB58"/>
<dbReference type="GeneID" id="28757148"/>
<accession>A0A177CB58</accession>
<dbReference type="SUPFAM" id="SSF56300">
    <property type="entry name" value="Metallo-dependent phosphatases"/>
    <property type="match status" value="1"/>
</dbReference>
<evidence type="ECO:0000256" key="1">
    <source>
        <dbReference type="SAM" id="MobiDB-lite"/>
    </source>
</evidence>
<dbReference type="GO" id="GO:0016787">
    <property type="term" value="F:hydrolase activity"/>
    <property type="evidence" value="ECO:0007669"/>
    <property type="project" value="InterPro"/>
</dbReference>
<feature type="domain" description="Calcineurin-like phosphoesterase" evidence="2">
    <location>
        <begin position="56"/>
        <end position="240"/>
    </location>
</feature>
<sequence>FRPAQPTPLQRFLRKPLLFIATYLYTHQPPLKQKRRNSNNSSSQSNGRTTPHHITVVCLSDTHNTQPLIPAADILLHAGDLTQNGTFAELQATLDWLAALPHRHKFVIAGNHDLLLSPSFVASAPSRVFTTTPGCTKEDLEWGDVTYLEDSSATVTVRGRDVKIWGAPWTPKYGNWAFQYPPGEDVWQGKIPGDADIVVTHGPAQGHLDVNGMGHAGCAWMGRELERVKPRLAVYGHIHESRGREYVRWDRVQRMYEGVLG</sequence>
<feature type="non-terminal residue" evidence="3">
    <location>
        <position position="261"/>
    </location>
</feature>
<dbReference type="Gene3D" id="3.60.21.10">
    <property type="match status" value="1"/>
</dbReference>
<keyword evidence="4" id="KW-1185">Reference proteome</keyword>
<reference evidence="3 4" key="1">
    <citation type="submission" date="2016-05" db="EMBL/GenBank/DDBJ databases">
        <title>Comparative analysis of secretome profiles of manganese(II)-oxidizing ascomycete fungi.</title>
        <authorList>
            <consortium name="DOE Joint Genome Institute"/>
            <person name="Zeiner C.A."/>
            <person name="Purvine S.O."/>
            <person name="Zink E.M."/>
            <person name="Wu S."/>
            <person name="Pasa-Tolic L."/>
            <person name="Chaput D.L."/>
            <person name="Haridas S."/>
            <person name="Grigoriev I.V."/>
            <person name="Santelli C.M."/>
            <person name="Hansel C.M."/>
        </authorList>
    </citation>
    <scope>NUCLEOTIDE SEQUENCE [LARGE SCALE GENOMIC DNA]</scope>
    <source>
        <strain evidence="3 4">AP3s5-JAC2a</strain>
    </source>
</reference>
<dbReference type="AlphaFoldDB" id="A0A177CB58"/>
<organism evidence="3 4">
    <name type="scientific">Paraphaeosphaeria sporulosa</name>
    <dbReference type="NCBI Taxonomy" id="1460663"/>
    <lineage>
        <taxon>Eukaryota</taxon>
        <taxon>Fungi</taxon>
        <taxon>Dikarya</taxon>
        <taxon>Ascomycota</taxon>
        <taxon>Pezizomycotina</taxon>
        <taxon>Dothideomycetes</taxon>
        <taxon>Pleosporomycetidae</taxon>
        <taxon>Pleosporales</taxon>
        <taxon>Massarineae</taxon>
        <taxon>Didymosphaeriaceae</taxon>
        <taxon>Paraphaeosphaeria</taxon>
    </lineage>
</organism>
<dbReference type="RefSeq" id="XP_018034467.1">
    <property type="nucleotide sequence ID" value="XM_018173662.1"/>
</dbReference>
<evidence type="ECO:0000313" key="4">
    <source>
        <dbReference type="Proteomes" id="UP000077069"/>
    </source>
</evidence>
<dbReference type="PANTHER" id="PTHR12905:SF18">
    <property type="entry name" value="ESTER HYDROLASE, PUTATIVE (AFU_ORTHOLOGUE AFUA_4G03130)-RELATED"/>
    <property type="match status" value="1"/>
</dbReference>
<gene>
    <name evidence="3" type="ORF">CC84DRAFT_1070043</name>
</gene>
<dbReference type="EMBL" id="KV441554">
    <property type="protein sequence ID" value="OAG04102.1"/>
    <property type="molecule type" value="Genomic_DNA"/>
</dbReference>
<dbReference type="CDD" id="cd07379">
    <property type="entry name" value="MPP_239FB"/>
    <property type="match status" value="1"/>
</dbReference>
<dbReference type="InterPro" id="IPR004843">
    <property type="entry name" value="Calcineurin-like_PHP"/>
</dbReference>
<dbReference type="PANTHER" id="PTHR12905">
    <property type="entry name" value="METALLOPHOSPHOESTERASE"/>
    <property type="match status" value="1"/>
</dbReference>
<feature type="non-terminal residue" evidence="3">
    <location>
        <position position="1"/>
    </location>
</feature>
<dbReference type="OrthoDB" id="630188at2759"/>
<dbReference type="InterPro" id="IPR029052">
    <property type="entry name" value="Metallo-depent_PP-like"/>
</dbReference>
<dbReference type="Proteomes" id="UP000077069">
    <property type="component" value="Unassembled WGS sequence"/>
</dbReference>
<evidence type="ECO:0000259" key="2">
    <source>
        <dbReference type="Pfam" id="PF00149"/>
    </source>
</evidence>
<proteinExistence type="predicted"/>
<evidence type="ECO:0000313" key="3">
    <source>
        <dbReference type="EMBL" id="OAG04102.1"/>
    </source>
</evidence>
<feature type="region of interest" description="Disordered" evidence="1">
    <location>
        <begin position="30"/>
        <end position="51"/>
    </location>
</feature>
<name>A0A177CB58_9PLEO</name>